<dbReference type="Pfam" id="PF00691">
    <property type="entry name" value="OmpA"/>
    <property type="match status" value="1"/>
</dbReference>
<comment type="similarity">
    <text evidence="2">Belongs to the MotB family.</text>
</comment>
<dbReference type="PANTHER" id="PTHR30329">
    <property type="entry name" value="STATOR ELEMENT OF FLAGELLAR MOTOR COMPLEX"/>
    <property type="match status" value="1"/>
</dbReference>
<dbReference type="EMBL" id="JGVR01000004">
    <property type="protein sequence ID" value="KEZ20283.1"/>
    <property type="molecule type" value="Genomic_DNA"/>
</dbReference>
<evidence type="ECO:0000256" key="3">
    <source>
        <dbReference type="ARBA" id="ARBA00022475"/>
    </source>
</evidence>
<dbReference type="InterPro" id="IPR050330">
    <property type="entry name" value="Bact_OuterMem_StrucFunc"/>
</dbReference>
<sequence>MAEKKRGANEPEPRPIIVKKIIVEGHGGHHGGAWKVAYADFVTAMMAFFLLMWLLGATTEKQRKALADYFTPTLVELKMNSAGSTGMFGGDSLMAKENYPTTGGQGNLAITIPRDATGTKDQSGKALRAADRQKFENIKKQLEDRMSKKGLARLRKNVRFTETREGLRIDLIDEADFAMFRSGTDQLLPEAKALIAEVADALATMPNPLIVRGHTDGLPYASGRSMNNWMLSSARAESTRKALAETGIPNARFARIEGVADREPFVKSDAYDPRNRRMSVILGWTRGGNASADEDEAHDPETQAAIKERDDPQRIAREQAQKLDMGGTGLPSGAALINPTAAGTSSKPGKH</sequence>
<dbReference type="RefSeq" id="WP_037517557.1">
    <property type="nucleotide sequence ID" value="NZ_JGVR01000004.1"/>
</dbReference>
<keyword evidence="11" id="KW-0282">Flagellum</keyword>
<evidence type="ECO:0000256" key="9">
    <source>
        <dbReference type="SAM" id="Phobius"/>
    </source>
</evidence>
<dbReference type="InterPro" id="IPR025713">
    <property type="entry name" value="MotB-like_N_dom"/>
</dbReference>
<proteinExistence type="inferred from homology"/>
<keyword evidence="3" id="KW-1003">Cell membrane</keyword>
<dbReference type="Proteomes" id="UP000028534">
    <property type="component" value="Unassembled WGS sequence"/>
</dbReference>
<organism evidence="11 12">
    <name type="scientific">Sphingobium yanoikuyae</name>
    <name type="common">Sphingomonas yanoikuyae</name>
    <dbReference type="NCBI Taxonomy" id="13690"/>
    <lineage>
        <taxon>Bacteria</taxon>
        <taxon>Pseudomonadati</taxon>
        <taxon>Pseudomonadota</taxon>
        <taxon>Alphaproteobacteria</taxon>
        <taxon>Sphingomonadales</taxon>
        <taxon>Sphingomonadaceae</taxon>
        <taxon>Sphingobium</taxon>
    </lineage>
</organism>
<dbReference type="InterPro" id="IPR006665">
    <property type="entry name" value="OmpA-like"/>
</dbReference>
<dbReference type="Gene3D" id="3.30.1330.60">
    <property type="entry name" value="OmpA-like domain"/>
    <property type="match status" value="1"/>
</dbReference>
<evidence type="ECO:0000256" key="8">
    <source>
        <dbReference type="SAM" id="MobiDB-lite"/>
    </source>
</evidence>
<evidence type="ECO:0000256" key="6">
    <source>
        <dbReference type="ARBA" id="ARBA00023136"/>
    </source>
</evidence>
<dbReference type="AlphaFoldDB" id="A0A084EQP1"/>
<dbReference type="PANTHER" id="PTHR30329:SF21">
    <property type="entry name" value="LIPOPROTEIN YIAD-RELATED"/>
    <property type="match status" value="1"/>
</dbReference>
<keyword evidence="4 9" id="KW-0812">Transmembrane</keyword>
<dbReference type="STRING" id="13690.AX777_03145"/>
<evidence type="ECO:0000313" key="11">
    <source>
        <dbReference type="EMBL" id="KEZ20283.1"/>
    </source>
</evidence>
<evidence type="ECO:0000256" key="5">
    <source>
        <dbReference type="ARBA" id="ARBA00022989"/>
    </source>
</evidence>
<feature type="domain" description="OmpA-like" evidence="10">
    <location>
        <begin position="165"/>
        <end position="288"/>
    </location>
</feature>
<feature type="compositionally biased region" description="Polar residues" evidence="8">
    <location>
        <begin position="341"/>
        <end position="351"/>
    </location>
</feature>
<keyword evidence="5 9" id="KW-1133">Transmembrane helix</keyword>
<keyword evidence="11" id="KW-0966">Cell projection</keyword>
<feature type="compositionally biased region" description="Basic and acidic residues" evidence="8">
    <location>
        <begin position="306"/>
        <end position="321"/>
    </location>
</feature>
<evidence type="ECO:0000256" key="1">
    <source>
        <dbReference type="ARBA" id="ARBA00004162"/>
    </source>
</evidence>
<dbReference type="eggNOG" id="COG1360">
    <property type="taxonomic scope" value="Bacteria"/>
</dbReference>
<dbReference type="PROSITE" id="PS51123">
    <property type="entry name" value="OMPA_2"/>
    <property type="match status" value="1"/>
</dbReference>
<reference evidence="11 12" key="1">
    <citation type="submission" date="2014-03" db="EMBL/GenBank/DDBJ databases">
        <title>Genome sequence of Sphingobium yanoikuyae B1.</title>
        <authorList>
            <person name="Gan H.M."/>
            <person name="Gan H.Y."/>
            <person name="Savka M.A."/>
        </authorList>
    </citation>
    <scope>NUCLEOTIDE SEQUENCE [LARGE SCALE GENOMIC DNA]</scope>
    <source>
        <strain evidence="11 12">B1</strain>
    </source>
</reference>
<dbReference type="PATRIC" id="fig|13690.10.peg.1043"/>
<name>A0A084EQP1_SPHYA</name>
<protein>
    <submittedName>
        <fullName evidence="11">Flagellar motor protein</fullName>
    </submittedName>
</protein>
<evidence type="ECO:0000256" key="4">
    <source>
        <dbReference type="ARBA" id="ARBA00022692"/>
    </source>
</evidence>
<dbReference type="InterPro" id="IPR036737">
    <property type="entry name" value="OmpA-like_sf"/>
</dbReference>
<dbReference type="Pfam" id="PF13677">
    <property type="entry name" value="MotB_plug"/>
    <property type="match status" value="1"/>
</dbReference>
<comment type="caution">
    <text evidence="11">The sequence shown here is derived from an EMBL/GenBank/DDBJ whole genome shotgun (WGS) entry which is preliminary data.</text>
</comment>
<dbReference type="SUPFAM" id="SSF103088">
    <property type="entry name" value="OmpA-like"/>
    <property type="match status" value="1"/>
</dbReference>
<dbReference type="CDD" id="cd07185">
    <property type="entry name" value="OmpA_C-like"/>
    <property type="match status" value="1"/>
</dbReference>
<evidence type="ECO:0000256" key="2">
    <source>
        <dbReference type="ARBA" id="ARBA00008914"/>
    </source>
</evidence>
<comment type="subcellular location">
    <subcellularLocation>
        <location evidence="1">Cell membrane</location>
        <topology evidence="1">Single-pass membrane protein</topology>
    </subcellularLocation>
</comment>
<keyword evidence="11" id="KW-0969">Cilium</keyword>
<keyword evidence="6 7" id="KW-0472">Membrane</keyword>
<feature type="region of interest" description="Disordered" evidence="8">
    <location>
        <begin position="289"/>
        <end position="351"/>
    </location>
</feature>
<accession>A0A084EQP1</accession>
<evidence type="ECO:0000313" key="12">
    <source>
        <dbReference type="Proteomes" id="UP000028534"/>
    </source>
</evidence>
<feature type="transmembrane region" description="Helical" evidence="9">
    <location>
        <begin position="36"/>
        <end position="55"/>
    </location>
</feature>
<evidence type="ECO:0000259" key="10">
    <source>
        <dbReference type="PROSITE" id="PS51123"/>
    </source>
</evidence>
<evidence type="ECO:0000256" key="7">
    <source>
        <dbReference type="PROSITE-ProRule" id="PRU00473"/>
    </source>
</evidence>
<gene>
    <name evidence="11" type="ORF">CP98_01004</name>
</gene>
<dbReference type="GO" id="GO:0005886">
    <property type="term" value="C:plasma membrane"/>
    <property type="evidence" value="ECO:0007669"/>
    <property type="project" value="UniProtKB-SubCell"/>
</dbReference>